<proteinExistence type="predicted"/>
<dbReference type="SUPFAM" id="SSF53383">
    <property type="entry name" value="PLP-dependent transferases"/>
    <property type="match status" value="1"/>
</dbReference>
<accession>A0A6J5YLZ1</accession>
<feature type="domain" description="Aminotransferase class V" evidence="1">
    <location>
        <begin position="22"/>
        <end position="391"/>
    </location>
</feature>
<organism evidence="2">
    <name type="scientific">freshwater metagenome</name>
    <dbReference type="NCBI Taxonomy" id="449393"/>
    <lineage>
        <taxon>unclassified sequences</taxon>
        <taxon>metagenomes</taxon>
        <taxon>ecological metagenomes</taxon>
    </lineage>
</organism>
<dbReference type="InterPro" id="IPR015421">
    <property type="entry name" value="PyrdxlP-dep_Trfase_major"/>
</dbReference>
<evidence type="ECO:0000313" key="2">
    <source>
        <dbReference type="EMBL" id="CAB4331321.1"/>
    </source>
</evidence>
<dbReference type="EMBL" id="CAEZXO010000002">
    <property type="protein sequence ID" value="CAB4685782.1"/>
    <property type="molecule type" value="Genomic_DNA"/>
</dbReference>
<dbReference type="Gene3D" id="3.90.1150.10">
    <property type="entry name" value="Aspartate Aminotransferase, domain 1"/>
    <property type="match status" value="1"/>
</dbReference>
<dbReference type="PANTHER" id="PTHR43586">
    <property type="entry name" value="CYSTEINE DESULFURASE"/>
    <property type="match status" value="1"/>
</dbReference>
<dbReference type="InterPro" id="IPR011340">
    <property type="entry name" value="Cys_dSase-rel"/>
</dbReference>
<evidence type="ECO:0000313" key="6">
    <source>
        <dbReference type="EMBL" id="CAB4866429.1"/>
    </source>
</evidence>
<evidence type="ECO:0000313" key="7">
    <source>
        <dbReference type="EMBL" id="CAB4937099.1"/>
    </source>
</evidence>
<name>A0A6J5YLZ1_9ZZZZ</name>
<dbReference type="EMBL" id="CAEZYM010000008">
    <property type="protein sequence ID" value="CAB4727001.1"/>
    <property type="molecule type" value="Genomic_DNA"/>
</dbReference>
<dbReference type="EMBL" id="CAEZZW010000002">
    <property type="protein sequence ID" value="CAB4775131.1"/>
    <property type="molecule type" value="Genomic_DNA"/>
</dbReference>
<dbReference type="InterPro" id="IPR015424">
    <property type="entry name" value="PyrdxlP-dep_Trfase"/>
</dbReference>
<evidence type="ECO:0000313" key="3">
    <source>
        <dbReference type="EMBL" id="CAB4685782.1"/>
    </source>
</evidence>
<dbReference type="AlphaFoldDB" id="A0A6J5YLZ1"/>
<dbReference type="EMBL" id="CAFBNH010000002">
    <property type="protein sequence ID" value="CAB4937099.1"/>
    <property type="molecule type" value="Genomic_DNA"/>
</dbReference>
<dbReference type="Gene3D" id="3.40.640.10">
    <property type="entry name" value="Type I PLP-dependent aspartate aminotransferase-like (Major domain)"/>
    <property type="match status" value="1"/>
</dbReference>
<dbReference type="NCBIfam" id="TIGR01976">
    <property type="entry name" value="am_tr_V_VC1184"/>
    <property type="match status" value="1"/>
</dbReference>
<dbReference type="InterPro" id="IPR000192">
    <property type="entry name" value="Aminotrans_V_dom"/>
</dbReference>
<protein>
    <submittedName>
        <fullName evidence="2">Unannotated protein</fullName>
    </submittedName>
</protein>
<sequence length="400" mass="42992">MTYNVERIRADFPSLTSGVAHFDGPGGSQVPASVAQAVAATLISPISNRGTITESERNAEKTVVDFRSAVSDLLNCQPNGVIFGRSWTQISYDLSRAMAKEWAAGDEIVVTRLEHDSNLRPWIQAAQAVGATVRWAEIDVTTGELPLEAVRSVINKKTKLVTVTGASNILGTRPEIIEIGKAARAVGAIFVVDGVHLTPHAPIDVKMLGADIYGFSSYKLLGPHCGIAVGDPALLEKIHNDKLLPSTMVVPERFEFGTLPYEILAGVTASIDYVAGMLGVSGGTRRERIVASMTALEEYEANLFAYMETEIKKIPGIKTYGHAKNRTPTLYFNLNGVEPIAMYHHLAKLKVNAPASNFYSIEPSRALGLGDAGAVRAGLAPYSTLGEVDRLIEGINSFTL</sequence>
<dbReference type="EMBL" id="CAFBLD010000005">
    <property type="protein sequence ID" value="CAB4866429.1"/>
    <property type="molecule type" value="Genomic_DNA"/>
</dbReference>
<dbReference type="PANTHER" id="PTHR43586:SF21">
    <property type="entry name" value="PYRIDOXAL PHOSPHATE (PLP)-DEPENDENT ASPARTATE AMINOTRANSFERASE SUPERFAMILY"/>
    <property type="match status" value="1"/>
</dbReference>
<evidence type="ECO:0000313" key="5">
    <source>
        <dbReference type="EMBL" id="CAB4775131.1"/>
    </source>
</evidence>
<dbReference type="EMBL" id="CAFBOC010000017">
    <property type="protein sequence ID" value="CAB4984664.1"/>
    <property type="molecule type" value="Genomic_DNA"/>
</dbReference>
<dbReference type="EMBL" id="CAESAE010000001">
    <property type="protein sequence ID" value="CAB4331321.1"/>
    <property type="molecule type" value="Genomic_DNA"/>
</dbReference>
<dbReference type="Pfam" id="PF00266">
    <property type="entry name" value="Aminotran_5"/>
    <property type="match status" value="1"/>
</dbReference>
<evidence type="ECO:0000259" key="1">
    <source>
        <dbReference type="Pfam" id="PF00266"/>
    </source>
</evidence>
<dbReference type="InterPro" id="IPR015422">
    <property type="entry name" value="PyrdxlP-dep_Trfase_small"/>
</dbReference>
<evidence type="ECO:0000313" key="4">
    <source>
        <dbReference type="EMBL" id="CAB4727001.1"/>
    </source>
</evidence>
<reference evidence="2" key="1">
    <citation type="submission" date="2020-05" db="EMBL/GenBank/DDBJ databases">
        <authorList>
            <person name="Chiriac C."/>
            <person name="Salcher M."/>
            <person name="Ghai R."/>
            <person name="Kavagutti S V."/>
        </authorList>
    </citation>
    <scope>NUCLEOTIDE SEQUENCE</scope>
</reference>
<evidence type="ECO:0000313" key="8">
    <source>
        <dbReference type="EMBL" id="CAB4984664.1"/>
    </source>
</evidence>
<gene>
    <name evidence="3" type="ORF">UFOPK2510_00259</name>
    <name evidence="4" type="ORF">UFOPK2718_00979</name>
    <name evidence="5" type="ORF">UFOPK2936_00449</name>
    <name evidence="6" type="ORF">UFOPK3328_00793</name>
    <name evidence="7" type="ORF">UFOPK3779_00254</name>
    <name evidence="8" type="ORF">UFOPK3913_01375</name>
    <name evidence="2" type="ORF">UFOPK4107_00221</name>
</gene>